<proteinExistence type="predicted"/>
<evidence type="ECO:0000256" key="1">
    <source>
        <dbReference type="SAM" id="MobiDB-lite"/>
    </source>
</evidence>
<feature type="region of interest" description="Disordered" evidence="1">
    <location>
        <begin position="36"/>
        <end position="83"/>
    </location>
</feature>
<gene>
    <name evidence="3" type="ORF">GCM10009759_12920</name>
</gene>
<evidence type="ECO:0000256" key="2">
    <source>
        <dbReference type="SAM" id="SignalP"/>
    </source>
</evidence>
<organism evidence="3 4">
    <name type="scientific">Kitasatospora saccharophila</name>
    <dbReference type="NCBI Taxonomy" id="407973"/>
    <lineage>
        <taxon>Bacteria</taxon>
        <taxon>Bacillati</taxon>
        <taxon>Actinomycetota</taxon>
        <taxon>Actinomycetes</taxon>
        <taxon>Kitasatosporales</taxon>
        <taxon>Streptomycetaceae</taxon>
        <taxon>Kitasatospora</taxon>
    </lineage>
</organism>
<dbReference type="EMBL" id="BAAANS010000006">
    <property type="protein sequence ID" value="GAA2089817.1"/>
    <property type="molecule type" value="Genomic_DNA"/>
</dbReference>
<reference evidence="3 4" key="1">
    <citation type="journal article" date="2019" name="Int. J. Syst. Evol. Microbiol.">
        <title>The Global Catalogue of Microorganisms (GCM) 10K type strain sequencing project: providing services to taxonomists for standard genome sequencing and annotation.</title>
        <authorList>
            <consortium name="The Broad Institute Genomics Platform"/>
            <consortium name="The Broad Institute Genome Sequencing Center for Infectious Disease"/>
            <person name="Wu L."/>
            <person name="Ma J."/>
        </authorList>
    </citation>
    <scope>NUCLEOTIDE SEQUENCE [LARGE SCALE GENOMIC DNA]</scope>
    <source>
        <strain evidence="3 4">JCM 14559</strain>
    </source>
</reference>
<sequence length="83" mass="8238">MREERPGGREVTRRPATGRAALAALALACAALLTACGPTSSGPASSGPSGGGADDAQVQQMRQKVDAADSAAAQADENADQDN</sequence>
<feature type="chain" id="PRO_5045744230" description="Small secreted protein" evidence="2">
    <location>
        <begin position="36"/>
        <end position="83"/>
    </location>
</feature>
<evidence type="ECO:0008006" key="5">
    <source>
        <dbReference type="Google" id="ProtNLM"/>
    </source>
</evidence>
<evidence type="ECO:0000313" key="3">
    <source>
        <dbReference type="EMBL" id="GAA2089817.1"/>
    </source>
</evidence>
<keyword evidence="2" id="KW-0732">Signal</keyword>
<feature type="signal peptide" evidence="2">
    <location>
        <begin position="1"/>
        <end position="35"/>
    </location>
</feature>
<accession>A0ABN2WDP3</accession>
<name>A0ABN2WDP3_9ACTN</name>
<keyword evidence="4" id="KW-1185">Reference proteome</keyword>
<evidence type="ECO:0000313" key="4">
    <source>
        <dbReference type="Proteomes" id="UP001500897"/>
    </source>
</evidence>
<protein>
    <recommendedName>
        <fullName evidence="5">Small secreted protein</fullName>
    </recommendedName>
</protein>
<comment type="caution">
    <text evidence="3">The sequence shown here is derived from an EMBL/GenBank/DDBJ whole genome shotgun (WGS) entry which is preliminary data.</text>
</comment>
<feature type="compositionally biased region" description="Low complexity" evidence="1">
    <location>
        <begin position="36"/>
        <end position="47"/>
    </location>
</feature>
<dbReference type="Proteomes" id="UP001500897">
    <property type="component" value="Unassembled WGS sequence"/>
</dbReference>